<dbReference type="PRINTS" id="PR00783">
    <property type="entry name" value="MINTRINSICP"/>
</dbReference>
<organism evidence="9 10">
    <name type="scientific">Adineta steineri</name>
    <dbReference type="NCBI Taxonomy" id="433720"/>
    <lineage>
        <taxon>Eukaryota</taxon>
        <taxon>Metazoa</taxon>
        <taxon>Spiralia</taxon>
        <taxon>Gnathifera</taxon>
        <taxon>Rotifera</taxon>
        <taxon>Eurotatoria</taxon>
        <taxon>Bdelloidea</taxon>
        <taxon>Adinetida</taxon>
        <taxon>Adinetidae</taxon>
        <taxon>Adineta</taxon>
    </lineage>
</organism>
<feature type="transmembrane region" description="Helical" evidence="8">
    <location>
        <begin position="292"/>
        <end position="312"/>
    </location>
</feature>
<dbReference type="InterPro" id="IPR000425">
    <property type="entry name" value="MIP"/>
</dbReference>
<keyword evidence="4 7" id="KW-0812">Transmembrane</keyword>
<evidence type="ECO:0000256" key="4">
    <source>
        <dbReference type="ARBA" id="ARBA00022692"/>
    </source>
</evidence>
<dbReference type="Pfam" id="PF00230">
    <property type="entry name" value="MIP"/>
    <property type="match status" value="1"/>
</dbReference>
<dbReference type="Proteomes" id="UP000663845">
    <property type="component" value="Unassembled WGS sequence"/>
</dbReference>
<comment type="subcellular location">
    <subcellularLocation>
        <location evidence="1">Membrane</location>
        <topology evidence="1">Multi-pass membrane protein</topology>
    </subcellularLocation>
</comment>
<accession>A0A813W7H0</accession>
<evidence type="ECO:0000256" key="6">
    <source>
        <dbReference type="ARBA" id="ARBA00023136"/>
    </source>
</evidence>
<comment type="caution">
    <text evidence="9">The sequence shown here is derived from an EMBL/GenBank/DDBJ whole genome shotgun (WGS) entry which is preliminary data.</text>
</comment>
<dbReference type="AlphaFoldDB" id="A0A813W7H0"/>
<evidence type="ECO:0000256" key="8">
    <source>
        <dbReference type="SAM" id="Phobius"/>
    </source>
</evidence>
<dbReference type="InterPro" id="IPR050363">
    <property type="entry name" value="MIP/Aquaporin"/>
</dbReference>
<dbReference type="InterPro" id="IPR023271">
    <property type="entry name" value="Aquaporin-like"/>
</dbReference>
<evidence type="ECO:0000256" key="2">
    <source>
        <dbReference type="ARBA" id="ARBA00006175"/>
    </source>
</evidence>
<dbReference type="GO" id="GO:0015250">
    <property type="term" value="F:water channel activity"/>
    <property type="evidence" value="ECO:0007669"/>
    <property type="project" value="TreeGrafter"/>
</dbReference>
<dbReference type="PROSITE" id="PS00221">
    <property type="entry name" value="MIP"/>
    <property type="match status" value="1"/>
</dbReference>
<feature type="transmembrane region" description="Helical" evidence="8">
    <location>
        <begin position="149"/>
        <end position="169"/>
    </location>
</feature>
<evidence type="ECO:0000256" key="1">
    <source>
        <dbReference type="ARBA" id="ARBA00004141"/>
    </source>
</evidence>
<proteinExistence type="inferred from homology"/>
<feature type="transmembrane region" description="Helical" evidence="8">
    <location>
        <begin position="232"/>
        <end position="254"/>
    </location>
</feature>
<dbReference type="GO" id="GO:0015254">
    <property type="term" value="F:glycerol channel activity"/>
    <property type="evidence" value="ECO:0007669"/>
    <property type="project" value="TreeGrafter"/>
</dbReference>
<name>A0A813W7H0_9BILA</name>
<dbReference type="GO" id="GO:0005886">
    <property type="term" value="C:plasma membrane"/>
    <property type="evidence" value="ECO:0007669"/>
    <property type="project" value="TreeGrafter"/>
</dbReference>
<evidence type="ECO:0000256" key="5">
    <source>
        <dbReference type="ARBA" id="ARBA00022989"/>
    </source>
</evidence>
<evidence type="ECO:0000313" key="9">
    <source>
        <dbReference type="EMBL" id="CAF0849278.1"/>
    </source>
</evidence>
<dbReference type="PANTHER" id="PTHR43829:SF9">
    <property type="entry name" value="AQUAPORIN-9"/>
    <property type="match status" value="1"/>
</dbReference>
<keyword evidence="5 8" id="KW-1133">Transmembrane helix</keyword>
<protein>
    <submittedName>
        <fullName evidence="9">Uncharacterized protein</fullName>
    </submittedName>
</protein>
<feature type="transmembrane region" description="Helical" evidence="8">
    <location>
        <begin position="189"/>
        <end position="211"/>
    </location>
</feature>
<comment type="similarity">
    <text evidence="2 7">Belongs to the MIP/aquaporin (TC 1.A.8) family.</text>
</comment>
<dbReference type="Gene3D" id="1.20.1080.10">
    <property type="entry name" value="Glycerol uptake facilitator protein"/>
    <property type="match status" value="1"/>
</dbReference>
<evidence type="ECO:0000256" key="7">
    <source>
        <dbReference type="RuleBase" id="RU000477"/>
    </source>
</evidence>
<evidence type="ECO:0000313" key="10">
    <source>
        <dbReference type="Proteomes" id="UP000663845"/>
    </source>
</evidence>
<dbReference type="SUPFAM" id="SSF81338">
    <property type="entry name" value="Aquaporin-like"/>
    <property type="match status" value="1"/>
</dbReference>
<reference evidence="9" key="1">
    <citation type="submission" date="2021-02" db="EMBL/GenBank/DDBJ databases">
        <authorList>
            <person name="Nowell W R."/>
        </authorList>
    </citation>
    <scope>NUCLEOTIDE SEQUENCE</scope>
</reference>
<evidence type="ECO:0000256" key="3">
    <source>
        <dbReference type="ARBA" id="ARBA00022448"/>
    </source>
</evidence>
<feature type="transmembrane region" description="Helical" evidence="8">
    <location>
        <begin position="324"/>
        <end position="345"/>
    </location>
</feature>
<keyword evidence="6 8" id="KW-0472">Membrane</keyword>
<dbReference type="PANTHER" id="PTHR43829">
    <property type="entry name" value="AQUAPORIN OR AQUAGLYCEROPORIN RELATED"/>
    <property type="match status" value="1"/>
</dbReference>
<feature type="transmembrane region" description="Helical" evidence="8">
    <location>
        <begin position="372"/>
        <end position="391"/>
    </location>
</feature>
<dbReference type="InterPro" id="IPR022357">
    <property type="entry name" value="MIP_CS"/>
</dbReference>
<keyword evidence="3 7" id="KW-0813">Transport</keyword>
<gene>
    <name evidence="9" type="ORF">JYZ213_LOCUS7803</name>
</gene>
<dbReference type="EMBL" id="CAJNOG010000052">
    <property type="protein sequence ID" value="CAF0849278.1"/>
    <property type="molecule type" value="Genomic_DNA"/>
</dbReference>
<sequence>MDTSNLTINDLSKDGHSAKVIHSEPLDYTFQSAEPINYSDTNTQVHQPQPTHDTMILMAASNLTIYNLSKDRNSAKVIYSKPPDYAVLYPKPPDYTVQSTEPVNYSNTHSQVHQSQSTYNINSPLPSSNLNQNIIQSTNEISSYKTWSIINIFCCCNICFGCLALYYSIETKYLKKEGLMQDALKTSMVARNINIVATMTALMIAGPISGAHINPAVTISLMTIGLVKPLQCMFYIIGQILGAFLGAALVYLVYLNQFNKFDGGIRQMTGPNGTADIFFTMPSDGVPHWNTFLDQLIIAAILLIFIMALTQNFNHMTSEVTKPFAFVLIIIGITCAFSINAGAALNPARDFGPRLFGSFIYGRSDVFSIDNYFFFIPISGPILGAIAGVWIHQGFTYIIKNYGDPRITDRVDLAAIRQKL</sequence>